<gene>
    <name evidence="1" type="ORF">Syun_000962</name>
</gene>
<dbReference type="Proteomes" id="UP001420932">
    <property type="component" value="Unassembled WGS sequence"/>
</dbReference>
<name>A0AAP0LCU2_9MAGN</name>
<organism evidence="1 2">
    <name type="scientific">Stephania yunnanensis</name>
    <dbReference type="NCBI Taxonomy" id="152371"/>
    <lineage>
        <taxon>Eukaryota</taxon>
        <taxon>Viridiplantae</taxon>
        <taxon>Streptophyta</taxon>
        <taxon>Embryophyta</taxon>
        <taxon>Tracheophyta</taxon>
        <taxon>Spermatophyta</taxon>
        <taxon>Magnoliopsida</taxon>
        <taxon>Ranunculales</taxon>
        <taxon>Menispermaceae</taxon>
        <taxon>Menispermoideae</taxon>
        <taxon>Cissampelideae</taxon>
        <taxon>Stephania</taxon>
    </lineage>
</organism>
<evidence type="ECO:0000313" key="2">
    <source>
        <dbReference type="Proteomes" id="UP001420932"/>
    </source>
</evidence>
<dbReference type="AlphaFoldDB" id="A0AAP0LCU2"/>
<keyword evidence="2" id="KW-1185">Reference proteome</keyword>
<sequence length="78" mass="8767">MRSASPNARVDASTCLSVETSAQFIAFLVNQSLVTYNCINVWLSKLNLIHKIRVRVERAELVDMDQGQFEVVIPFPAD</sequence>
<dbReference type="EMBL" id="JBBNAF010000001">
    <property type="protein sequence ID" value="KAK9168822.1"/>
    <property type="molecule type" value="Genomic_DNA"/>
</dbReference>
<reference evidence="1 2" key="1">
    <citation type="submission" date="2024-01" db="EMBL/GenBank/DDBJ databases">
        <title>Genome assemblies of Stephania.</title>
        <authorList>
            <person name="Yang L."/>
        </authorList>
    </citation>
    <scope>NUCLEOTIDE SEQUENCE [LARGE SCALE GENOMIC DNA]</scope>
    <source>
        <strain evidence="1">YNDBR</strain>
        <tissue evidence="1">Leaf</tissue>
    </source>
</reference>
<accession>A0AAP0LCU2</accession>
<comment type="caution">
    <text evidence="1">The sequence shown here is derived from an EMBL/GenBank/DDBJ whole genome shotgun (WGS) entry which is preliminary data.</text>
</comment>
<proteinExistence type="predicted"/>
<evidence type="ECO:0000313" key="1">
    <source>
        <dbReference type="EMBL" id="KAK9168822.1"/>
    </source>
</evidence>
<protein>
    <submittedName>
        <fullName evidence="1">Uncharacterized protein</fullName>
    </submittedName>
</protein>